<keyword evidence="5" id="KW-0315">Glutamine amidotransferase</keyword>
<keyword evidence="3" id="KW-0032">Aminotransferase</keyword>
<dbReference type="InterPro" id="IPR029055">
    <property type="entry name" value="Ntn_hydrolases_N"/>
</dbReference>
<evidence type="ECO:0000256" key="3">
    <source>
        <dbReference type="ARBA" id="ARBA00022576"/>
    </source>
</evidence>
<feature type="domain" description="Glutamine amidotransferase type-2" evidence="6">
    <location>
        <begin position="2"/>
        <end position="150"/>
    </location>
</feature>
<name>A0A382AEB2_9ZZZZ</name>
<evidence type="ECO:0000259" key="6">
    <source>
        <dbReference type="PROSITE" id="PS51278"/>
    </source>
</evidence>
<dbReference type="Gene3D" id="3.60.20.10">
    <property type="entry name" value="Glutamine Phosphoribosylpyrophosphate, subunit 1, domain 1"/>
    <property type="match status" value="1"/>
</dbReference>
<dbReference type="GO" id="GO:0005829">
    <property type="term" value="C:cytosol"/>
    <property type="evidence" value="ECO:0007669"/>
    <property type="project" value="TreeGrafter"/>
</dbReference>
<proteinExistence type="predicted"/>
<dbReference type="InterPro" id="IPR017932">
    <property type="entry name" value="GATase_2_dom"/>
</dbReference>
<organism evidence="7">
    <name type="scientific">marine metagenome</name>
    <dbReference type="NCBI Taxonomy" id="408172"/>
    <lineage>
        <taxon>unclassified sequences</taxon>
        <taxon>metagenomes</taxon>
        <taxon>ecological metagenomes</taxon>
    </lineage>
</organism>
<dbReference type="GO" id="GO:0004360">
    <property type="term" value="F:glutamine-fructose-6-phosphate transaminase (isomerizing) activity"/>
    <property type="evidence" value="ECO:0007669"/>
    <property type="project" value="UniProtKB-EC"/>
</dbReference>
<dbReference type="GO" id="GO:0006487">
    <property type="term" value="P:protein N-linked glycosylation"/>
    <property type="evidence" value="ECO:0007669"/>
    <property type="project" value="TreeGrafter"/>
</dbReference>
<keyword evidence="4" id="KW-0808">Transferase</keyword>
<evidence type="ECO:0000256" key="5">
    <source>
        <dbReference type="ARBA" id="ARBA00022962"/>
    </source>
</evidence>
<dbReference type="EMBL" id="UINC01025045">
    <property type="protein sequence ID" value="SVA99905.1"/>
    <property type="molecule type" value="Genomic_DNA"/>
</dbReference>
<dbReference type="AlphaFoldDB" id="A0A382AEB2"/>
<dbReference type="PANTHER" id="PTHR10937:SF0">
    <property type="entry name" value="GLUTAMINE--FRUCTOSE-6-PHOSPHATE TRANSAMINASE (ISOMERIZING)"/>
    <property type="match status" value="1"/>
</dbReference>
<feature type="non-terminal residue" evidence="7">
    <location>
        <position position="150"/>
    </location>
</feature>
<dbReference type="GO" id="GO:0006047">
    <property type="term" value="P:UDP-N-acetylglucosamine metabolic process"/>
    <property type="evidence" value="ECO:0007669"/>
    <property type="project" value="TreeGrafter"/>
</dbReference>
<accession>A0A382AEB2</accession>
<dbReference type="GO" id="GO:0006002">
    <property type="term" value="P:fructose 6-phosphate metabolic process"/>
    <property type="evidence" value="ECO:0007669"/>
    <property type="project" value="TreeGrafter"/>
</dbReference>
<gene>
    <name evidence="7" type="ORF">METZ01_LOCUS152759</name>
</gene>
<dbReference type="Pfam" id="PF13522">
    <property type="entry name" value="GATase_6"/>
    <property type="match status" value="1"/>
</dbReference>
<dbReference type="SUPFAM" id="SSF56235">
    <property type="entry name" value="N-terminal nucleophile aminohydrolases (Ntn hydrolases)"/>
    <property type="match status" value="1"/>
</dbReference>
<comment type="catalytic activity">
    <reaction evidence="1">
        <text>D-fructose 6-phosphate + L-glutamine = D-glucosamine 6-phosphate + L-glutamate</text>
        <dbReference type="Rhea" id="RHEA:13237"/>
        <dbReference type="ChEBI" id="CHEBI:29985"/>
        <dbReference type="ChEBI" id="CHEBI:58359"/>
        <dbReference type="ChEBI" id="CHEBI:58725"/>
        <dbReference type="ChEBI" id="CHEBI:61527"/>
        <dbReference type="EC" id="2.6.1.16"/>
    </reaction>
</comment>
<evidence type="ECO:0000256" key="4">
    <source>
        <dbReference type="ARBA" id="ARBA00022679"/>
    </source>
</evidence>
<dbReference type="PANTHER" id="PTHR10937">
    <property type="entry name" value="GLUCOSAMINE--FRUCTOSE-6-PHOSPHATE AMINOTRANSFERASE, ISOMERIZING"/>
    <property type="match status" value="1"/>
</dbReference>
<evidence type="ECO:0000313" key="7">
    <source>
        <dbReference type="EMBL" id="SVA99905.1"/>
    </source>
</evidence>
<evidence type="ECO:0000256" key="1">
    <source>
        <dbReference type="ARBA" id="ARBA00001031"/>
    </source>
</evidence>
<protein>
    <recommendedName>
        <fullName evidence="2">glutamine--fructose-6-phosphate transaminase (isomerizing)</fullName>
        <ecNumber evidence="2">2.6.1.16</ecNumber>
    </recommendedName>
</protein>
<reference evidence="7" key="1">
    <citation type="submission" date="2018-05" db="EMBL/GenBank/DDBJ databases">
        <authorList>
            <person name="Lanie J.A."/>
            <person name="Ng W.-L."/>
            <person name="Kazmierczak K.M."/>
            <person name="Andrzejewski T.M."/>
            <person name="Davidsen T.M."/>
            <person name="Wayne K.J."/>
            <person name="Tettelin H."/>
            <person name="Glass J.I."/>
            <person name="Rusch D."/>
            <person name="Podicherti R."/>
            <person name="Tsui H.-C.T."/>
            <person name="Winkler M.E."/>
        </authorList>
    </citation>
    <scope>NUCLEOTIDE SEQUENCE</scope>
</reference>
<dbReference type="PROSITE" id="PS51278">
    <property type="entry name" value="GATASE_TYPE_2"/>
    <property type="match status" value="1"/>
</dbReference>
<sequence length="150" mass="16595">MCGIVAAASNRNVVPILLDGLTRLEYRGYDSAGIALADNNKILRIRKQGKVAELHKSVKKEKNFKSPLGVAHTRWATHGEPSEINAHPHVSGDDYSNSEIALVHNGIIENFADIREKLTAEGYVFSSKTDSEVIVHLIHLYRKDHDLIGS</sequence>
<evidence type="ECO:0000256" key="2">
    <source>
        <dbReference type="ARBA" id="ARBA00012916"/>
    </source>
</evidence>
<dbReference type="EC" id="2.6.1.16" evidence="2"/>